<dbReference type="Proteomes" id="UP000074356">
    <property type="component" value="Unassembled WGS sequence"/>
</dbReference>
<name>A0A0Z8JZX7_STRSU</name>
<proteinExistence type="predicted"/>
<dbReference type="PANTHER" id="PTHR46558">
    <property type="entry name" value="TRACRIPTIONAL REGULATORY PROTEIN-RELATED-RELATED"/>
    <property type="match status" value="1"/>
</dbReference>
<dbReference type="PROSITE" id="PS50943">
    <property type="entry name" value="HTH_CROC1"/>
    <property type="match status" value="1"/>
</dbReference>
<dbReference type="GO" id="GO:0003677">
    <property type="term" value="F:DNA binding"/>
    <property type="evidence" value="ECO:0007669"/>
    <property type="project" value="UniProtKB-KW"/>
</dbReference>
<dbReference type="Pfam" id="PF01381">
    <property type="entry name" value="HTH_3"/>
    <property type="match status" value="1"/>
</dbReference>
<evidence type="ECO:0000313" key="4">
    <source>
        <dbReference type="Proteomes" id="UP000074356"/>
    </source>
</evidence>
<dbReference type="AlphaFoldDB" id="A0A0Z8JZX7"/>
<organism evidence="3 4">
    <name type="scientific">Streptococcus suis</name>
    <dbReference type="NCBI Taxonomy" id="1307"/>
    <lineage>
        <taxon>Bacteria</taxon>
        <taxon>Bacillati</taxon>
        <taxon>Bacillota</taxon>
        <taxon>Bacilli</taxon>
        <taxon>Lactobacillales</taxon>
        <taxon>Streptococcaceae</taxon>
        <taxon>Streptococcus</taxon>
    </lineage>
</organism>
<gene>
    <name evidence="3" type="ORF">ERS132440_01321</name>
</gene>
<keyword evidence="1" id="KW-0238">DNA-binding</keyword>
<accession>A0A0Z8JZX7</accession>
<sequence>MTNIKNNLKDLRLSKNLTQQELADQLNLRLLDGKKPISKMNISNWENGKHSIKPDVARLIADYFEVPLSYLLGYEKEINSALYEILPTAIQKTDEQYEHYLKVYKSSIVGANEQLDNVVNSLNPDKKFSLEETSEFLIALAGEITKLETSSEALLKLKDIQIKNITMKHELEHFKNYFENK</sequence>
<dbReference type="InterPro" id="IPR001387">
    <property type="entry name" value="Cro/C1-type_HTH"/>
</dbReference>
<evidence type="ECO:0000313" key="3">
    <source>
        <dbReference type="EMBL" id="CYV63084.1"/>
    </source>
</evidence>
<dbReference type="EMBL" id="FIIB01000009">
    <property type="protein sequence ID" value="CYV63084.1"/>
    <property type="molecule type" value="Genomic_DNA"/>
</dbReference>
<dbReference type="InterPro" id="IPR010982">
    <property type="entry name" value="Lambda_DNA-bd_dom_sf"/>
</dbReference>
<protein>
    <submittedName>
        <fullName evidence="3">Cro/CI family transcriptional regulator</fullName>
    </submittedName>
</protein>
<dbReference type="RefSeq" id="WP_024406006.1">
    <property type="nucleotide sequence ID" value="NZ_CEHN01000003.1"/>
</dbReference>
<dbReference type="SMART" id="SM00530">
    <property type="entry name" value="HTH_XRE"/>
    <property type="match status" value="1"/>
</dbReference>
<dbReference type="SUPFAM" id="SSF47413">
    <property type="entry name" value="lambda repressor-like DNA-binding domains"/>
    <property type="match status" value="1"/>
</dbReference>
<dbReference type="CDD" id="cd00093">
    <property type="entry name" value="HTH_XRE"/>
    <property type="match status" value="1"/>
</dbReference>
<dbReference type="Gene3D" id="1.10.260.40">
    <property type="entry name" value="lambda repressor-like DNA-binding domains"/>
    <property type="match status" value="1"/>
</dbReference>
<feature type="domain" description="HTH cro/C1-type" evidence="2">
    <location>
        <begin position="8"/>
        <end position="71"/>
    </location>
</feature>
<evidence type="ECO:0000256" key="1">
    <source>
        <dbReference type="ARBA" id="ARBA00023125"/>
    </source>
</evidence>
<dbReference type="PANTHER" id="PTHR46558:SF11">
    <property type="entry name" value="HTH-TYPE TRANSCRIPTIONAL REGULATOR XRE"/>
    <property type="match status" value="1"/>
</dbReference>
<evidence type="ECO:0000259" key="2">
    <source>
        <dbReference type="PROSITE" id="PS50943"/>
    </source>
</evidence>
<reference evidence="3 4" key="1">
    <citation type="submission" date="2016-02" db="EMBL/GenBank/DDBJ databases">
        <authorList>
            <consortium name="Pathogen Informatics"/>
        </authorList>
    </citation>
    <scope>NUCLEOTIDE SEQUENCE [LARGE SCALE GENOMIC DNA]</scope>
    <source>
        <strain evidence="3 4">LSS78</strain>
    </source>
</reference>